<keyword evidence="3" id="KW-0964">Secreted</keyword>
<dbReference type="Pfam" id="PF00691">
    <property type="entry name" value="OmpA"/>
    <property type="match status" value="1"/>
</dbReference>
<dbReference type="SUPFAM" id="SSF103647">
    <property type="entry name" value="TSP type-3 repeat"/>
    <property type="match status" value="1"/>
</dbReference>
<proteinExistence type="predicted"/>
<reference evidence="11 12" key="1">
    <citation type="submission" date="2021-03" db="EMBL/GenBank/DDBJ databases">
        <title>Aliifodinibius sp. nov., a new bacterium isolated from saline soil.</title>
        <authorList>
            <person name="Galisteo C."/>
            <person name="De La Haba R."/>
            <person name="Sanchez-Porro C."/>
            <person name="Ventosa A."/>
        </authorList>
    </citation>
    <scope>NUCLEOTIDE SEQUENCE [LARGE SCALE GENOMIC DNA]</scope>
    <source>
        <strain evidence="11 12">1BSP15-2V2</strain>
    </source>
</reference>
<feature type="domain" description="OmpA-like" evidence="10">
    <location>
        <begin position="174"/>
        <end position="292"/>
    </location>
</feature>
<dbReference type="RefSeq" id="WP_265767495.1">
    <property type="nucleotide sequence ID" value="NZ_JAGGJA010000016.1"/>
</dbReference>
<evidence type="ECO:0000259" key="10">
    <source>
        <dbReference type="PROSITE" id="PS51123"/>
    </source>
</evidence>
<evidence type="ECO:0000313" key="12">
    <source>
        <dbReference type="Proteomes" id="UP001207918"/>
    </source>
</evidence>
<feature type="signal peptide" evidence="9">
    <location>
        <begin position="1"/>
        <end position="23"/>
    </location>
</feature>
<feature type="chain" id="PRO_5046979861" evidence="9">
    <location>
        <begin position="24"/>
        <end position="304"/>
    </location>
</feature>
<dbReference type="InterPro" id="IPR006665">
    <property type="entry name" value="OmpA-like"/>
</dbReference>
<sequence>MKRALNIFLISFMLVGGSLVQYGCSSSEETTQQNVDTDGDGLTDVKEKSLGTDPNNADSDDDGLTDGEEVNEYDTDPLNADTDGDGLSDGEEVNSYNTDPNEEDTDGDGLLDGEEVNEYRTDPNATDTDGDGISDFDEINEYNSDPTNADTDGDGFTDSQELELGTDLNDPNDPPYLRKEDVDAVNFDFDRSNIDQAAARILRENVKAIMGAAKFHIRVNGYTDHVGGDQYNLRLSQRRAEEVARFYIKNGVAESRLTVRGLGKAPIPCMDQTPEQGCRKNRRVESVPLSPFDTKPAMDNSVDN</sequence>
<feature type="compositionally biased region" description="Acidic residues" evidence="8">
    <location>
        <begin position="100"/>
        <end position="116"/>
    </location>
</feature>
<dbReference type="Pfam" id="PF18884">
    <property type="entry name" value="TSP3_bac"/>
    <property type="match status" value="6"/>
</dbReference>
<name>A0ABT3PS67_9BACT</name>
<evidence type="ECO:0000256" key="4">
    <source>
        <dbReference type="ARBA" id="ARBA00022729"/>
    </source>
</evidence>
<dbReference type="InterPro" id="IPR018247">
    <property type="entry name" value="EF_Hand_1_Ca_BS"/>
</dbReference>
<dbReference type="InterPro" id="IPR036737">
    <property type="entry name" value="OmpA-like_sf"/>
</dbReference>
<evidence type="ECO:0000256" key="3">
    <source>
        <dbReference type="ARBA" id="ARBA00022525"/>
    </source>
</evidence>
<dbReference type="InterPro" id="IPR006664">
    <property type="entry name" value="OMP_bac"/>
</dbReference>
<dbReference type="Gene3D" id="3.30.1330.60">
    <property type="entry name" value="OmpA-like domain"/>
    <property type="match status" value="1"/>
</dbReference>
<dbReference type="Gene3D" id="4.10.1080.10">
    <property type="entry name" value="TSP type-3 repeat"/>
    <property type="match status" value="1"/>
</dbReference>
<dbReference type="InterPro" id="IPR028974">
    <property type="entry name" value="TSP_type-3_rpt"/>
</dbReference>
<dbReference type="PANTHER" id="PTHR37467">
    <property type="entry name" value="EXPORTED CALCIUM-BINDING GLYCOPROTEIN-RELATED"/>
    <property type="match status" value="1"/>
</dbReference>
<dbReference type="Proteomes" id="UP001207918">
    <property type="component" value="Unassembled WGS sequence"/>
</dbReference>
<evidence type="ECO:0000313" key="11">
    <source>
        <dbReference type="EMBL" id="MCW9708691.1"/>
    </source>
</evidence>
<dbReference type="SUPFAM" id="SSF103088">
    <property type="entry name" value="OmpA-like"/>
    <property type="match status" value="1"/>
</dbReference>
<dbReference type="CDD" id="cd07185">
    <property type="entry name" value="OmpA_C-like"/>
    <property type="match status" value="1"/>
</dbReference>
<dbReference type="PRINTS" id="PR01021">
    <property type="entry name" value="OMPADOMAIN"/>
</dbReference>
<dbReference type="PROSITE" id="PS51123">
    <property type="entry name" value="OMPA_2"/>
    <property type="match status" value="1"/>
</dbReference>
<feature type="compositionally biased region" description="Acidic residues" evidence="8">
    <location>
        <begin position="82"/>
        <end position="92"/>
    </location>
</feature>
<feature type="compositionally biased region" description="Acidic residues" evidence="8">
    <location>
        <begin position="128"/>
        <end position="140"/>
    </location>
</feature>
<evidence type="ECO:0000256" key="5">
    <source>
        <dbReference type="ARBA" id="ARBA00022837"/>
    </source>
</evidence>
<keyword evidence="6 7" id="KW-0472">Membrane</keyword>
<accession>A0ABT3PS67</accession>
<dbReference type="EMBL" id="JAGGJA010000016">
    <property type="protein sequence ID" value="MCW9708691.1"/>
    <property type="molecule type" value="Genomic_DNA"/>
</dbReference>
<protein>
    <submittedName>
        <fullName evidence="11">OmpA family protein</fullName>
    </submittedName>
</protein>
<keyword evidence="12" id="KW-1185">Reference proteome</keyword>
<keyword evidence="5" id="KW-0106">Calcium</keyword>
<dbReference type="InterPro" id="IPR059100">
    <property type="entry name" value="TSP3_bac"/>
</dbReference>
<evidence type="ECO:0000256" key="1">
    <source>
        <dbReference type="ARBA" id="ARBA00004370"/>
    </source>
</evidence>
<evidence type="ECO:0000256" key="2">
    <source>
        <dbReference type="ARBA" id="ARBA00004613"/>
    </source>
</evidence>
<evidence type="ECO:0000256" key="9">
    <source>
        <dbReference type="SAM" id="SignalP"/>
    </source>
</evidence>
<organism evidence="11 12">
    <name type="scientific">Fodinibius salsisoli</name>
    <dbReference type="NCBI Taxonomy" id="2820877"/>
    <lineage>
        <taxon>Bacteria</taxon>
        <taxon>Pseudomonadati</taxon>
        <taxon>Balneolota</taxon>
        <taxon>Balneolia</taxon>
        <taxon>Balneolales</taxon>
        <taxon>Balneolaceae</taxon>
        <taxon>Fodinibius</taxon>
    </lineage>
</organism>
<feature type="region of interest" description="Disordered" evidence="8">
    <location>
        <begin position="273"/>
        <end position="304"/>
    </location>
</feature>
<comment type="caution">
    <text evidence="11">The sequence shown here is derived from an EMBL/GenBank/DDBJ whole genome shotgun (WGS) entry which is preliminary data.</text>
</comment>
<evidence type="ECO:0000256" key="7">
    <source>
        <dbReference type="PROSITE-ProRule" id="PRU00473"/>
    </source>
</evidence>
<feature type="compositionally biased region" description="Polar residues" evidence="8">
    <location>
        <begin position="141"/>
        <end position="150"/>
    </location>
</feature>
<gene>
    <name evidence="11" type="ORF">J6I44_17650</name>
</gene>
<evidence type="ECO:0000256" key="6">
    <source>
        <dbReference type="ARBA" id="ARBA00023136"/>
    </source>
</evidence>
<feature type="compositionally biased region" description="Acidic residues" evidence="8">
    <location>
        <begin position="58"/>
        <end position="75"/>
    </location>
</feature>
<evidence type="ECO:0000256" key="8">
    <source>
        <dbReference type="SAM" id="MobiDB-lite"/>
    </source>
</evidence>
<dbReference type="PROSITE" id="PS00018">
    <property type="entry name" value="EF_HAND_1"/>
    <property type="match status" value="1"/>
</dbReference>
<comment type="subcellular location">
    <subcellularLocation>
        <location evidence="1">Membrane</location>
    </subcellularLocation>
    <subcellularLocation>
        <location evidence="2">Secreted</location>
    </subcellularLocation>
</comment>
<keyword evidence="4 9" id="KW-0732">Signal</keyword>
<dbReference type="PANTHER" id="PTHR37467:SF1">
    <property type="entry name" value="EXPORTED CALCIUM-BINDING GLYCOPROTEIN"/>
    <property type="match status" value="1"/>
</dbReference>
<feature type="region of interest" description="Disordered" evidence="8">
    <location>
        <begin position="28"/>
        <end position="178"/>
    </location>
</feature>
<dbReference type="InterPro" id="IPR053180">
    <property type="entry name" value="Ca-binding_acidic-repeat"/>
</dbReference>